<dbReference type="Pfam" id="PF09922">
    <property type="entry name" value="LiaF-like_C"/>
    <property type="match status" value="1"/>
</dbReference>
<accession>A0A7X2LXD7</accession>
<dbReference type="InterPro" id="IPR047793">
    <property type="entry name" value="LiaF_C"/>
</dbReference>
<feature type="domain" description="Cell wall-active antibiotics response LiaF-like C-terminal" evidence="2">
    <location>
        <begin position="130"/>
        <end position="241"/>
    </location>
</feature>
<keyword evidence="1" id="KW-0812">Transmembrane</keyword>
<keyword evidence="1" id="KW-1133">Transmembrane helix</keyword>
<name>A0A7X2LXD7_9BACI</name>
<feature type="transmembrane region" description="Helical" evidence="1">
    <location>
        <begin position="57"/>
        <end position="89"/>
    </location>
</feature>
<dbReference type="RefSeq" id="WP_154306313.1">
    <property type="nucleotide sequence ID" value="NZ_WKKI01000003.1"/>
</dbReference>
<organism evidence="3 4">
    <name type="scientific">Metabacillus lacus</name>
    <dbReference type="NCBI Taxonomy" id="1983721"/>
    <lineage>
        <taxon>Bacteria</taxon>
        <taxon>Bacillati</taxon>
        <taxon>Bacillota</taxon>
        <taxon>Bacilli</taxon>
        <taxon>Bacillales</taxon>
        <taxon>Bacillaceae</taxon>
        <taxon>Metabacillus</taxon>
    </lineage>
</organism>
<evidence type="ECO:0000313" key="3">
    <source>
        <dbReference type="EMBL" id="MRX71181.1"/>
    </source>
</evidence>
<dbReference type="EMBL" id="WKKI01000003">
    <property type="protein sequence ID" value="MRX71181.1"/>
    <property type="molecule type" value="Genomic_DNA"/>
</dbReference>
<sequence>MERTKQRNAAQWILYAAFFLLLLELLFFDSGLIFSLLVSLAMIYIGKKKLTGSAGKILFWIGVVTSFFTIINMMTFRFLLLAGCIYFFVQYTQSKQKPAVIIPSIQPSTAEPLSEPLLKKEPLFKNVLAGRQQTPEQAYEWSDVVFQAGISDTIIDLSNTVLPDGEAVIMIRSLIGNVKVLVPYEVEVSVRHSVLYGSTVIFQQQEQNLLNASVSYQTENYDTAKQKIKIVTSMFTGEIEVSRI</sequence>
<feature type="transmembrane region" description="Helical" evidence="1">
    <location>
        <begin position="12"/>
        <end position="45"/>
    </location>
</feature>
<dbReference type="InterPro" id="IPR024425">
    <property type="entry name" value="LiaF-like_C"/>
</dbReference>
<protein>
    <submittedName>
        <fullName evidence="3">Cell wall-active antibiotics response protein</fullName>
    </submittedName>
</protein>
<evidence type="ECO:0000256" key="1">
    <source>
        <dbReference type="SAM" id="Phobius"/>
    </source>
</evidence>
<dbReference type="NCBIfam" id="NF040535">
    <property type="entry name" value="LiaF_C_term"/>
    <property type="match status" value="1"/>
</dbReference>
<dbReference type="Proteomes" id="UP000448867">
    <property type="component" value="Unassembled WGS sequence"/>
</dbReference>
<dbReference type="PIRSF" id="PIRSF031509">
    <property type="entry name" value="Cell_wall_LiaF/YvqF"/>
    <property type="match status" value="1"/>
</dbReference>
<gene>
    <name evidence="3" type="ORF">GJU40_03215</name>
</gene>
<keyword evidence="1" id="KW-0472">Membrane</keyword>
<dbReference type="InterPro" id="IPR016975">
    <property type="entry name" value="Cell_wall_LiaF"/>
</dbReference>
<dbReference type="OrthoDB" id="2351415at2"/>
<reference evidence="3 4" key="1">
    <citation type="submission" date="2019-11" db="EMBL/GenBank/DDBJ databases">
        <title>Bacillus lacus genome.</title>
        <authorList>
            <person name="Allen C.J."/>
            <person name="Newman J.D."/>
        </authorList>
    </citation>
    <scope>NUCLEOTIDE SEQUENCE [LARGE SCALE GENOMIC DNA]</scope>
    <source>
        <strain evidence="3 4">KCTC 33946</strain>
    </source>
</reference>
<evidence type="ECO:0000313" key="4">
    <source>
        <dbReference type="Proteomes" id="UP000448867"/>
    </source>
</evidence>
<evidence type="ECO:0000259" key="2">
    <source>
        <dbReference type="Pfam" id="PF09922"/>
    </source>
</evidence>
<keyword evidence="4" id="KW-1185">Reference proteome</keyword>
<comment type="caution">
    <text evidence="3">The sequence shown here is derived from an EMBL/GenBank/DDBJ whole genome shotgun (WGS) entry which is preliminary data.</text>
</comment>
<dbReference type="GO" id="GO:0016020">
    <property type="term" value="C:membrane"/>
    <property type="evidence" value="ECO:0007669"/>
    <property type="project" value="InterPro"/>
</dbReference>
<dbReference type="AlphaFoldDB" id="A0A7X2LXD7"/>
<proteinExistence type="predicted"/>